<dbReference type="Proteomes" id="UP000585474">
    <property type="component" value="Unassembled WGS sequence"/>
</dbReference>
<keyword evidence="2" id="KW-0378">Hydrolase</keyword>
<dbReference type="Gene3D" id="3.40.50.1110">
    <property type="entry name" value="SGNH hydrolase"/>
    <property type="match status" value="1"/>
</dbReference>
<evidence type="ECO:0000256" key="1">
    <source>
        <dbReference type="ARBA" id="ARBA00008668"/>
    </source>
</evidence>
<dbReference type="EMBL" id="BJWL01000021">
    <property type="protein sequence ID" value="GFZ10469.1"/>
    <property type="molecule type" value="Genomic_DNA"/>
</dbReference>
<dbReference type="PANTHER" id="PTHR45642:SF138">
    <property type="entry name" value="GDSL ESTERASE_LIPASE EXL3-LIKE"/>
    <property type="match status" value="1"/>
</dbReference>
<organism evidence="2 3">
    <name type="scientific">Actinidia rufa</name>
    <dbReference type="NCBI Taxonomy" id="165716"/>
    <lineage>
        <taxon>Eukaryota</taxon>
        <taxon>Viridiplantae</taxon>
        <taxon>Streptophyta</taxon>
        <taxon>Embryophyta</taxon>
        <taxon>Tracheophyta</taxon>
        <taxon>Spermatophyta</taxon>
        <taxon>Magnoliopsida</taxon>
        <taxon>eudicotyledons</taxon>
        <taxon>Gunneridae</taxon>
        <taxon>Pentapetalae</taxon>
        <taxon>asterids</taxon>
        <taxon>Ericales</taxon>
        <taxon>Actinidiaceae</taxon>
        <taxon>Actinidia</taxon>
    </lineage>
</organism>
<evidence type="ECO:0000313" key="2">
    <source>
        <dbReference type="EMBL" id="GFZ10469.1"/>
    </source>
</evidence>
<proteinExistence type="inferred from homology"/>
<dbReference type="InterPro" id="IPR036514">
    <property type="entry name" value="SGNH_hydro_sf"/>
</dbReference>
<dbReference type="AlphaFoldDB" id="A0A7J0GI30"/>
<dbReference type="InterPro" id="IPR001087">
    <property type="entry name" value="GDSL"/>
</dbReference>
<keyword evidence="3" id="KW-1185">Reference proteome</keyword>
<comment type="caution">
    <text evidence="2">The sequence shown here is derived from an EMBL/GenBank/DDBJ whole genome shotgun (WGS) entry which is preliminary data.</text>
</comment>
<dbReference type="SUPFAM" id="SSF52266">
    <property type="entry name" value="SGNH hydrolase"/>
    <property type="match status" value="1"/>
</dbReference>
<gene>
    <name evidence="2" type="ORF">Acr_21g0010680</name>
</gene>
<dbReference type="Pfam" id="PF00657">
    <property type="entry name" value="Lipase_GDSL"/>
    <property type="match status" value="1"/>
</dbReference>
<dbReference type="InterPro" id="IPR035669">
    <property type="entry name" value="SGNH_plant_lipase-like"/>
</dbReference>
<evidence type="ECO:0000313" key="3">
    <source>
        <dbReference type="Proteomes" id="UP000585474"/>
    </source>
</evidence>
<accession>A0A7J0GI30</accession>
<name>A0A7J0GI30_9ERIC</name>
<sequence>MLLCAEGLGVRLCIWGVVEVISLSDQIELFKEYLARLKGVVGEERTSTIVADSIYVVVAGSNDITNTYFNNPIRKLHFDVPSYTDLMVTSASSFVKDLYGLGARRIGVFGIPPIGCVPSQRTLVGGLQRNCVENYNEAAKLFNTKMALKLNSFNLNLPNARMVYIDTYNLPLDLIRNPNKYGFEVANKGCCGTGVLEVAFLCSFTCPDVSDFVFWDSFHLTEKAYRIVVHQVLQNDITSFI</sequence>
<reference evidence="2 3" key="1">
    <citation type="submission" date="2019-07" db="EMBL/GenBank/DDBJ databases">
        <title>De Novo Assembly of kiwifruit Actinidia rufa.</title>
        <authorList>
            <person name="Sugita-Konishi S."/>
            <person name="Sato K."/>
            <person name="Mori E."/>
            <person name="Abe Y."/>
            <person name="Kisaki G."/>
            <person name="Hamano K."/>
            <person name="Suezawa K."/>
            <person name="Otani M."/>
            <person name="Fukuda T."/>
            <person name="Manabe T."/>
            <person name="Gomi K."/>
            <person name="Tabuchi M."/>
            <person name="Akimitsu K."/>
            <person name="Kataoka I."/>
        </authorList>
    </citation>
    <scope>NUCLEOTIDE SEQUENCE [LARGE SCALE GENOMIC DNA]</scope>
    <source>
        <strain evidence="3">cv. Fuchu</strain>
    </source>
</reference>
<dbReference type="GO" id="GO:0016788">
    <property type="term" value="F:hydrolase activity, acting on ester bonds"/>
    <property type="evidence" value="ECO:0007669"/>
    <property type="project" value="InterPro"/>
</dbReference>
<comment type="similarity">
    <text evidence="1">Belongs to the 'GDSL' lipolytic enzyme family.</text>
</comment>
<dbReference type="GO" id="GO:0005576">
    <property type="term" value="C:extracellular region"/>
    <property type="evidence" value="ECO:0007669"/>
    <property type="project" value="TreeGrafter"/>
</dbReference>
<protein>
    <submittedName>
        <fullName evidence="2">SGNH hydrolase-type esterase superfamily protein</fullName>
    </submittedName>
</protein>
<dbReference type="PANTHER" id="PTHR45642">
    <property type="entry name" value="GDSL ESTERASE/LIPASE EXL3"/>
    <property type="match status" value="1"/>
</dbReference>
<dbReference type="InterPro" id="IPR050592">
    <property type="entry name" value="GDSL_lipolytic_enzyme"/>
</dbReference>
<dbReference type="CDD" id="cd01837">
    <property type="entry name" value="SGNH_plant_lipase_like"/>
    <property type="match status" value="1"/>
</dbReference>
<dbReference type="OrthoDB" id="1600564at2759"/>